<feature type="transmembrane region" description="Helical" evidence="1">
    <location>
        <begin position="94"/>
        <end position="111"/>
    </location>
</feature>
<organism evidence="2 3">
    <name type="scientific">Niveomyces insectorum RCEF 264</name>
    <dbReference type="NCBI Taxonomy" id="1081102"/>
    <lineage>
        <taxon>Eukaryota</taxon>
        <taxon>Fungi</taxon>
        <taxon>Dikarya</taxon>
        <taxon>Ascomycota</taxon>
        <taxon>Pezizomycotina</taxon>
        <taxon>Sordariomycetes</taxon>
        <taxon>Hypocreomycetidae</taxon>
        <taxon>Hypocreales</taxon>
        <taxon>Cordycipitaceae</taxon>
        <taxon>Niveomyces</taxon>
    </lineage>
</organism>
<dbReference type="AlphaFoldDB" id="A0A167SN50"/>
<evidence type="ECO:0000256" key="1">
    <source>
        <dbReference type="SAM" id="Phobius"/>
    </source>
</evidence>
<keyword evidence="1" id="KW-1133">Transmembrane helix</keyword>
<evidence type="ECO:0000313" key="3">
    <source>
        <dbReference type="Proteomes" id="UP000076874"/>
    </source>
</evidence>
<dbReference type="OrthoDB" id="2991872at2759"/>
<comment type="caution">
    <text evidence="2">The sequence shown here is derived from an EMBL/GenBank/DDBJ whole genome shotgun (WGS) entry which is preliminary data.</text>
</comment>
<evidence type="ECO:0000313" key="2">
    <source>
        <dbReference type="EMBL" id="OAA59774.1"/>
    </source>
</evidence>
<keyword evidence="1" id="KW-0472">Membrane</keyword>
<sequence length="113" mass="11893">MLGDLALAATVGVTYLGAFGRLTRGRYTPAFYAYQLDRAPDDASTRFVPYVDATLGTLLLFATTRPAAAFLCACFQGIGIVLRVRDGKSAAPDLALFSAAVVAFLGSIGLVRL</sequence>
<accession>A0A167SN50</accession>
<feature type="transmembrane region" description="Helical" evidence="1">
    <location>
        <begin position="58"/>
        <end position="82"/>
    </location>
</feature>
<keyword evidence="3" id="KW-1185">Reference proteome</keyword>
<reference evidence="2 3" key="1">
    <citation type="journal article" date="2016" name="Genome Biol. Evol.">
        <title>Divergent and convergent evolution of fungal pathogenicity.</title>
        <authorList>
            <person name="Shang Y."/>
            <person name="Xiao G."/>
            <person name="Zheng P."/>
            <person name="Cen K."/>
            <person name="Zhan S."/>
            <person name="Wang C."/>
        </authorList>
    </citation>
    <scope>NUCLEOTIDE SEQUENCE [LARGE SCALE GENOMIC DNA]</scope>
    <source>
        <strain evidence="2 3">RCEF 264</strain>
    </source>
</reference>
<name>A0A167SN50_9HYPO</name>
<dbReference type="Proteomes" id="UP000076874">
    <property type="component" value="Unassembled WGS sequence"/>
</dbReference>
<proteinExistence type="predicted"/>
<dbReference type="EMBL" id="AZHD01000010">
    <property type="protein sequence ID" value="OAA59774.1"/>
    <property type="molecule type" value="Genomic_DNA"/>
</dbReference>
<gene>
    <name evidence="2" type="ORF">SPI_05972</name>
</gene>
<protein>
    <submittedName>
        <fullName evidence="2">Uncharacterized protein</fullName>
    </submittedName>
</protein>
<keyword evidence="1" id="KW-0812">Transmembrane</keyword>